<gene>
    <name evidence="1" type="ORF">CO053_01870</name>
</gene>
<evidence type="ECO:0000313" key="2">
    <source>
        <dbReference type="Proteomes" id="UP000230885"/>
    </source>
</evidence>
<accession>A0A2M8EV21</accession>
<organism evidence="1 2">
    <name type="scientific">Candidatus Shapirobacteria bacterium CG_4_9_14_0_2_um_filter_40_11</name>
    <dbReference type="NCBI Taxonomy" id="1974876"/>
    <lineage>
        <taxon>Bacteria</taxon>
        <taxon>Candidatus Shapironibacteriota</taxon>
    </lineage>
</organism>
<name>A0A2M8EV21_9BACT</name>
<reference evidence="2" key="1">
    <citation type="submission" date="2017-09" db="EMBL/GenBank/DDBJ databases">
        <title>Depth-based differentiation of microbial function through sediment-hosted aquifers and enrichment of novel symbionts in the deep terrestrial subsurface.</title>
        <authorList>
            <person name="Probst A.J."/>
            <person name="Ladd B."/>
            <person name="Jarett J.K."/>
            <person name="Geller-Mcgrath D.E."/>
            <person name="Sieber C.M.K."/>
            <person name="Emerson J.B."/>
            <person name="Anantharaman K."/>
            <person name="Thomas B.C."/>
            <person name="Malmstrom R."/>
            <person name="Stieglmeier M."/>
            <person name="Klingl A."/>
            <person name="Woyke T."/>
            <person name="Ryan C.M."/>
            <person name="Banfield J.F."/>
        </authorList>
    </citation>
    <scope>NUCLEOTIDE SEQUENCE [LARGE SCALE GENOMIC DNA]</scope>
</reference>
<protein>
    <submittedName>
        <fullName evidence="1">Uncharacterized protein</fullName>
    </submittedName>
</protein>
<comment type="caution">
    <text evidence="1">The sequence shown here is derived from an EMBL/GenBank/DDBJ whole genome shotgun (WGS) entry which is preliminary data.</text>
</comment>
<evidence type="ECO:0000313" key="1">
    <source>
        <dbReference type="EMBL" id="PJC28965.1"/>
    </source>
</evidence>
<dbReference type="Proteomes" id="UP000230885">
    <property type="component" value="Unassembled WGS sequence"/>
</dbReference>
<sequence>MYTYEQTNELCNYTRGKTTCGSCAHAVNSCHYGGATGSDGALAIDFGNEKNGNVIIQSALNCGAKSARCENASGATVACSDSSANHIHISDRNCDRN</sequence>
<dbReference type="AlphaFoldDB" id="A0A2M8EV21"/>
<proteinExistence type="predicted"/>
<dbReference type="EMBL" id="PFSE01000026">
    <property type="protein sequence ID" value="PJC28965.1"/>
    <property type="molecule type" value="Genomic_DNA"/>
</dbReference>